<comment type="subcellular location">
    <subcellularLocation>
        <location evidence="8">Cytoplasm</location>
    </subcellularLocation>
</comment>
<feature type="binding site" evidence="8">
    <location>
        <begin position="147"/>
        <end position="150"/>
    </location>
    <ligand>
        <name>ATP</name>
        <dbReference type="ChEBI" id="CHEBI:30616"/>
    </ligand>
</feature>
<dbReference type="AlphaFoldDB" id="A0AAP2DVI8"/>
<dbReference type="EMBL" id="JAHESE010000001">
    <property type="protein sequence ID" value="MBT1706727.1"/>
    <property type="molecule type" value="Genomic_DNA"/>
</dbReference>
<dbReference type="Proteomes" id="UP001319080">
    <property type="component" value="Unassembled WGS sequence"/>
</dbReference>
<dbReference type="PANTHER" id="PTHR21299">
    <property type="entry name" value="CYTIDYLATE KINASE/PANTOATE-BETA-ALANINE LIGASE"/>
    <property type="match status" value="1"/>
</dbReference>
<comment type="subunit">
    <text evidence="8">Homodimer.</text>
</comment>
<evidence type="ECO:0000256" key="7">
    <source>
        <dbReference type="ARBA" id="ARBA00048258"/>
    </source>
</evidence>
<reference evidence="9 10" key="1">
    <citation type="submission" date="2021-05" db="EMBL/GenBank/DDBJ databases">
        <title>A Polyphasic approach of four new species of the genus Ohtaekwangia: Ohtaekwangia histidinii sp. nov., Ohtaekwangia cretensis sp. nov., Ohtaekwangia indiensis sp. nov., Ohtaekwangia reichenbachii sp. nov. from diverse environment.</title>
        <authorList>
            <person name="Octaviana S."/>
        </authorList>
    </citation>
    <scope>NUCLEOTIDE SEQUENCE [LARGE SCALE GENOMIC DNA]</scope>
    <source>
        <strain evidence="9 10">PWU5</strain>
    </source>
</reference>
<evidence type="ECO:0000256" key="4">
    <source>
        <dbReference type="ARBA" id="ARBA00022655"/>
    </source>
</evidence>
<evidence type="ECO:0000256" key="5">
    <source>
        <dbReference type="ARBA" id="ARBA00022741"/>
    </source>
</evidence>
<keyword evidence="3 8" id="KW-0436">Ligase</keyword>
<dbReference type="GO" id="GO:0015940">
    <property type="term" value="P:pantothenate biosynthetic process"/>
    <property type="evidence" value="ECO:0007669"/>
    <property type="project" value="UniProtKB-UniRule"/>
</dbReference>
<feature type="active site" description="Proton donor" evidence="8">
    <location>
        <position position="37"/>
    </location>
</feature>
<name>A0AAP2DVI8_9BACT</name>
<dbReference type="RefSeq" id="WP_254082319.1">
    <property type="nucleotide sequence ID" value="NZ_JAHESE010000001.1"/>
</dbReference>
<feature type="binding site" evidence="8">
    <location>
        <begin position="30"/>
        <end position="37"/>
    </location>
    <ligand>
        <name>ATP</name>
        <dbReference type="ChEBI" id="CHEBI:30616"/>
    </ligand>
</feature>
<organism evidence="9 10">
    <name type="scientific">Dawidia cretensis</name>
    <dbReference type="NCBI Taxonomy" id="2782350"/>
    <lineage>
        <taxon>Bacteria</taxon>
        <taxon>Pseudomonadati</taxon>
        <taxon>Bacteroidota</taxon>
        <taxon>Cytophagia</taxon>
        <taxon>Cytophagales</taxon>
        <taxon>Chryseotaleaceae</taxon>
        <taxon>Dawidia</taxon>
    </lineage>
</organism>
<keyword evidence="10" id="KW-1185">Reference proteome</keyword>
<evidence type="ECO:0000256" key="8">
    <source>
        <dbReference type="HAMAP-Rule" id="MF_00158"/>
    </source>
</evidence>
<keyword evidence="4 8" id="KW-0566">Pantothenate biosynthesis</keyword>
<dbReference type="Gene3D" id="3.30.1300.10">
    <property type="entry name" value="Pantoate-beta-alanine ligase, C-terminal domain"/>
    <property type="match status" value="1"/>
</dbReference>
<comment type="caution">
    <text evidence="8">Lacks conserved residue(s) required for the propagation of feature annotation.</text>
</comment>
<dbReference type="InterPro" id="IPR042176">
    <property type="entry name" value="Pantoate_ligase_C"/>
</dbReference>
<comment type="catalytic activity">
    <reaction evidence="7 8">
        <text>(R)-pantoate + beta-alanine + ATP = (R)-pantothenate + AMP + diphosphate + H(+)</text>
        <dbReference type="Rhea" id="RHEA:10912"/>
        <dbReference type="ChEBI" id="CHEBI:15378"/>
        <dbReference type="ChEBI" id="CHEBI:15980"/>
        <dbReference type="ChEBI" id="CHEBI:29032"/>
        <dbReference type="ChEBI" id="CHEBI:30616"/>
        <dbReference type="ChEBI" id="CHEBI:33019"/>
        <dbReference type="ChEBI" id="CHEBI:57966"/>
        <dbReference type="ChEBI" id="CHEBI:456215"/>
        <dbReference type="EC" id="6.3.2.1"/>
    </reaction>
</comment>
<dbReference type="PANTHER" id="PTHR21299:SF1">
    <property type="entry name" value="PANTOATE--BETA-ALANINE LIGASE"/>
    <property type="match status" value="1"/>
</dbReference>
<comment type="miscellaneous">
    <text evidence="8">The reaction proceeds by a bi uni uni bi ping pong mechanism.</text>
</comment>
<protein>
    <recommendedName>
        <fullName evidence="8">Pantothenate synthetase</fullName>
        <shortName evidence="8">PS</shortName>
        <ecNumber evidence="8">6.3.2.1</ecNumber>
    </recommendedName>
    <alternativeName>
        <fullName evidence="8">Pantoate--beta-alanine ligase</fullName>
    </alternativeName>
    <alternativeName>
        <fullName evidence="8">Pantoate-activating enzyme</fullName>
    </alternativeName>
</protein>
<feature type="binding site" evidence="8">
    <location>
        <position position="61"/>
    </location>
    <ligand>
        <name>beta-alanine</name>
        <dbReference type="ChEBI" id="CHEBI:57966"/>
    </ligand>
</feature>
<feature type="binding site" evidence="8">
    <location>
        <position position="61"/>
    </location>
    <ligand>
        <name>(R)-pantoate</name>
        <dbReference type="ChEBI" id="CHEBI:15980"/>
    </ligand>
</feature>
<dbReference type="CDD" id="cd00560">
    <property type="entry name" value="PanC"/>
    <property type="match status" value="1"/>
</dbReference>
<evidence type="ECO:0000313" key="10">
    <source>
        <dbReference type="Proteomes" id="UP001319080"/>
    </source>
</evidence>
<dbReference type="HAMAP" id="MF_00158">
    <property type="entry name" value="PanC"/>
    <property type="match status" value="1"/>
</dbReference>
<comment type="similarity">
    <text evidence="2 8">Belongs to the pantothenate synthetase family.</text>
</comment>
<comment type="caution">
    <text evidence="9">The sequence shown here is derived from an EMBL/GenBank/DDBJ whole genome shotgun (WGS) entry which is preliminary data.</text>
</comment>
<evidence type="ECO:0000256" key="2">
    <source>
        <dbReference type="ARBA" id="ARBA00009256"/>
    </source>
</evidence>
<sequence>MEIFKQIAPLKAFLNAQKRAGKSIGLVPTMGALHAGHLSLITTSAAQNDVTVCSIFVNPTQFNNPGDLQKYPRTLDKDTLLLEKVECDAVFCPDASEMYPERSIIKFDFGHLDKVMEGAFRPGHFSGVGLVVSKLFNIIQPTHAYFGQKDWQQFAVIRRLVDELNFDLELTSVPTSREDDGLAMSSRNLRLNPEQRQVATVFYESLMAAKQALQQGKTVQETRAIVQTKFDERRVSLEYFELADSKNLNILENVKASDAPSGQPIMCIAGFVGEVRLIDNMFLQ</sequence>
<feature type="binding site" evidence="8">
    <location>
        <position position="153"/>
    </location>
    <ligand>
        <name>(R)-pantoate</name>
        <dbReference type="ChEBI" id="CHEBI:15980"/>
    </ligand>
</feature>
<evidence type="ECO:0000256" key="6">
    <source>
        <dbReference type="ARBA" id="ARBA00022840"/>
    </source>
</evidence>
<dbReference type="Pfam" id="PF02569">
    <property type="entry name" value="Pantoate_ligase"/>
    <property type="match status" value="1"/>
</dbReference>
<dbReference type="InterPro" id="IPR003721">
    <property type="entry name" value="Pantoate_ligase"/>
</dbReference>
<comment type="function">
    <text evidence="8">Catalyzes the condensation of pantoate with beta-alanine in an ATP-dependent reaction via a pantoyl-adenylate intermediate.</text>
</comment>
<dbReference type="EC" id="6.3.2.1" evidence="8"/>
<dbReference type="GO" id="GO:0005524">
    <property type="term" value="F:ATP binding"/>
    <property type="evidence" value="ECO:0007669"/>
    <property type="project" value="UniProtKB-KW"/>
</dbReference>
<feature type="binding site" evidence="8">
    <location>
        <begin position="184"/>
        <end position="187"/>
    </location>
    <ligand>
        <name>ATP</name>
        <dbReference type="ChEBI" id="CHEBI:30616"/>
    </ligand>
</feature>
<evidence type="ECO:0000256" key="3">
    <source>
        <dbReference type="ARBA" id="ARBA00022598"/>
    </source>
</evidence>
<gene>
    <name evidence="8 9" type="primary">panC</name>
    <name evidence="9" type="ORF">KK062_00760</name>
</gene>
<dbReference type="GO" id="GO:0005829">
    <property type="term" value="C:cytosol"/>
    <property type="evidence" value="ECO:0007669"/>
    <property type="project" value="TreeGrafter"/>
</dbReference>
<dbReference type="GO" id="GO:0004592">
    <property type="term" value="F:pantoate-beta-alanine ligase activity"/>
    <property type="evidence" value="ECO:0007669"/>
    <property type="project" value="UniProtKB-UniRule"/>
</dbReference>
<dbReference type="NCBIfam" id="TIGR00018">
    <property type="entry name" value="panC"/>
    <property type="match status" value="1"/>
</dbReference>
<dbReference type="FunFam" id="3.40.50.620:FF:000013">
    <property type="entry name" value="Pantothenate synthetase"/>
    <property type="match status" value="1"/>
</dbReference>
<keyword evidence="8" id="KW-0963">Cytoplasm</keyword>
<dbReference type="InterPro" id="IPR014729">
    <property type="entry name" value="Rossmann-like_a/b/a_fold"/>
</dbReference>
<keyword evidence="5 8" id="KW-0547">Nucleotide-binding</keyword>
<keyword evidence="6 8" id="KW-0067">ATP-binding</keyword>
<dbReference type="Gene3D" id="3.40.50.620">
    <property type="entry name" value="HUPs"/>
    <property type="match status" value="1"/>
</dbReference>
<evidence type="ECO:0000313" key="9">
    <source>
        <dbReference type="EMBL" id="MBT1706727.1"/>
    </source>
</evidence>
<comment type="pathway">
    <text evidence="1 8">Cofactor biosynthesis; (R)-pantothenate biosynthesis; (R)-pantothenate from (R)-pantoate and beta-alanine: step 1/1.</text>
</comment>
<proteinExistence type="inferred from homology"/>
<accession>A0AAP2DVI8</accession>
<dbReference type="SUPFAM" id="SSF52374">
    <property type="entry name" value="Nucleotidylyl transferase"/>
    <property type="match status" value="1"/>
</dbReference>
<evidence type="ECO:0000256" key="1">
    <source>
        <dbReference type="ARBA" id="ARBA00004990"/>
    </source>
</evidence>